<protein>
    <submittedName>
        <fullName evidence="3">DUF58 domain-containing protein</fullName>
    </submittedName>
</protein>
<feature type="compositionally biased region" description="Polar residues" evidence="1">
    <location>
        <begin position="213"/>
        <end position="223"/>
    </location>
</feature>
<dbReference type="Proteomes" id="UP001567350">
    <property type="component" value="Unassembled WGS sequence"/>
</dbReference>
<evidence type="ECO:0000313" key="3">
    <source>
        <dbReference type="EMBL" id="MEZ2739447.1"/>
    </source>
</evidence>
<comment type="caution">
    <text evidence="3">The sequence shown here is derived from an EMBL/GenBank/DDBJ whole genome shotgun (WGS) entry which is preliminary data.</text>
</comment>
<sequence length="339" mass="37450">MPDSHRPTRSKWRQALHNWVTRRQQASAQHLLRQRNIYVLPSPAGCVLAITLLVLLIASINFQLNLGYALTFLIAGSALVSLWMGHRNVRGLALRLGPLQPVFQGERATVPVLLHAAHGLYHRHGVSLAMNRSQGKLAWVHTDVEAGSTTTVELGSVPHQRGWHRVPRVVIESRFPLGVFRLWSYWQPDGRVLVYPAPEVPLPPIHYDEASEPGSSLPRSANSTDHDGVRSYQRGDALRSVVWKKAATALASGSGDLVVRNSYAQHHQRLWLQAKATGLQDTEAQIARLTAWVLHAHEQQWLWGLQLPSGLEIAPSSGDAHLHACLAALAVDGKSALHD</sequence>
<feature type="transmembrane region" description="Helical" evidence="2">
    <location>
        <begin position="37"/>
        <end position="60"/>
    </location>
</feature>
<evidence type="ECO:0000313" key="4">
    <source>
        <dbReference type="Proteomes" id="UP001567350"/>
    </source>
</evidence>
<keyword evidence="2" id="KW-0812">Transmembrane</keyword>
<keyword evidence="2" id="KW-0472">Membrane</keyword>
<organism evidence="3 4">
    <name type="scientific">Comamonas jiangduensis</name>
    <dbReference type="NCBI Taxonomy" id="1194168"/>
    <lineage>
        <taxon>Bacteria</taxon>
        <taxon>Pseudomonadati</taxon>
        <taxon>Pseudomonadota</taxon>
        <taxon>Betaproteobacteria</taxon>
        <taxon>Burkholderiales</taxon>
        <taxon>Comamonadaceae</taxon>
        <taxon>Comamonas</taxon>
    </lineage>
</organism>
<dbReference type="EMBL" id="JBGJLR010000006">
    <property type="protein sequence ID" value="MEZ2739447.1"/>
    <property type="molecule type" value="Genomic_DNA"/>
</dbReference>
<proteinExistence type="predicted"/>
<keyword evidence="2" id="KW-1133">Transmembrane helix</keyword>
<evidence type="ECO:0000256" key="2">
    <source>
        <dbReference type="SAM" id="Phobius"/>
    </source>
</evidence>
<dbReference type="PANTHER" id="PTHR34351">
    <property type="entry name" value="SLR1927 PROTEIN-RELATED"/>
    <property type="match status" value="1"/>
</dbReference>
<reference evidence="3 4" key="1">
    <citation type="submission" date="2024-08" db="EMBL/GenBank/DDBJ databases">
        <authorList>
            <person name="Feng Z."/>
            <person name="Ronholm J."/>
        </authorList>
    </citation>
    <scope>NUCLEOTIDE SEQUENCE [LARGE SCALE GENOMIC DNA]</scope>
    <source>
        <strain evidence="3 4">4-AB0-8</strain>
    </source>
</reference>
<evidence type="ECO:0000256" key="1">
    <source>
        <dbReference type="SAM" id="MobiDB-lite"/>
    </source>
</evidence>
<keyword evidence="4" id="KW-1185">Reference proteome</keyword>
<gene>
    <name evidence="3" type="ORF">ACBP88_08210</name>
</gene>
<feature type="region of interest" description="Disordered" evidence="1">
    <location>
        <begin position="206"/>
        <end position="229"/>
    </location>
</feature>
<accession>A0ABV4ICF0</accession>
<feature type="transmembrane region" description="Helical" evidence="2">
    <location>
        <begin position="66"/>
        <end position="85"/>
    </location>
</feature>
<dbReference type="RefSeq" id="WP_370891682.1">
    <property type="nucleotide sequence ID" value="NZ_JBGJLR010000006.1"/>
</dbReference>
<dbReference type="PANTHER" id="PTHR34351:SF1">
    <property type="entry name" value="SLR1927 PROTEIN"/>
    <property type="match status" value="1"/>
</dbReference>
<name>A0ABV4ICF0_9BURK</name>